<name>A0A1L3FDN4_BRAJP</name>
<dbReference type="AlphaFoldDB" id="A0A1L3FDN4"/>
<dbReference type="Proteomes" id="UP000181962">
    <property type="component" value="Chromosome"/>
</dbReference>
<protein>
    <submittedName>
        <fullName evidence="1">Uncharacterized protein</fullName>
    </submittedName>
</protein>
<evidence type="ECO:0000313" key="2">
    <source>
        <dbReference type="Proteomes" id="UP000181962"/>
    </source>
</evidence>
<evidence type="ECO:0000313" key="1">
    <source>
        <dbReference type="EMBL" id="APG11415.1"/>
    </source>
</evidence>
<accession>A0A1L3FDN4</accession>
<proteinExistence type="predicted"/>
<dbReference type="EMBL" id="CP017637">
    <property type="protein sequence ID" value="APG11415.1"/>
    <property type="molecule type" value="Genomic_DNA"/>
</dbReference>
<organism evidence="1 2">
    <name type="scientific">Bradyrhizobium japonicum</name>
    <dbReference type="NCBI Taxonomy" id="375"/>
    <lineage>
        <taxon>Bacteria</taxon>
        <taxon>Pseudomonadati</taxon>
        <taxon>Pseudomonadota</taxon>
        <taxon>Alphaproteobacteria</taxon>
        <taxon>Hyphomicrobiales</taxon>
        <taxon>Nitrobacteraceae</taxon>
        <taxon>Bradyrhizobium</taxon>
    </lineage>
</organism>
<sequence>MQSLKANPATLAARGVQIVDLAGASITSESIDNLPPIQADPAAERRFALALAERVFGAPITTVRRRRIGA</sequence>
<reference evidence="1 2" key="1">
    <citation type="submission" date="2016-11" db="EMBL/GenBank/DDBJ databases">
        <title>Complete Genome Sequence of Bradyrhizobium sp. strain J5, an isolated from soybean nodule in Hokkaido.</title>
        <authorList>
            <person name="Kanehara K."/>
        </authorList>
    </citation>
    <scope>NUCLEOTIDE SEQUENCE [LARGE SCALE GENOMIC DNA]</scope>
    <source>
        <strain evidence="1 2">J5</strain>
    </source>
</reference>
<gene>
    <name evidence="1" type="ORF">BKD09_24075</name>
</gene>